<proteinExistence type="predicted"/>
<dbReference type="InterPro" id="IPR029017">
    <property type="entry name" value="Enolase-like_N"/>
</dbReference>
<dbReference type="InterPro" id="IPR034593">
    <property type="entry name" value="DgoD-like"/>
</dbReference>
<accession>A0AAU7CAZ9</accession>
<feature type="domain" description="Mandelate racemase/muconate lactonizing enzyme C-terminal" evidence="2">
    <location>
        <begin position="129"/>
        <end position="262"/>
    </location>
</feature>
<dbReference type="Pfam" id="PF02746">
    <property type="entry name" value="MR_MLE_N"/>
    <property type="match status" value="1"/>
</dbReference>
<dbReference type="SUPFAM" id="SSF54826">
    <property type="entry name" value="Enolase N-terminal domain-like"/>
    <property type="match status" value="1"/>
</dbReference>
<dbReference type="SFLD" id="SFLDG00179">
    <property type="entry name" value="mandelate_racemase"/>
    <property type="match status" value="1"/>
</dbReference>
<dbReference type="PROSITE" id="PS00909">
    <property type="entry name" value="MR_MLE_2"/>
    <property type="match status" value="1"/>
</dbReference>
<dbReference type="GO" id="GO:0016829">
    <property type="term" value="F:lyase activity"/>
    <property type="evidence" value="ECO:0007669"/>
    <property type="project" value="UniProtKB-KW"/>
</dbReference>
<dbReference type="Gene3D" id="3.20.20.120">
    <property type="entry name" value="Enolase-like C-terminal domain"/>
    <property type="match status" value="1"/>
</dbReference>
<dbReference type="InterPro" id="IPR013342">
    <property type="entry name" value="Mandelate_racemase_C"/>
</dbReference>
<gene>
    <name evidence="3" type="ORF">V5E97_26605</name>
</gene>
<dbReference type="EMBL" id="CP155447">
    <property type="protein sequence ID" value="XBH01891.1"/>
    <property type="molecule type" value="Genomic_DNA"/>
</dbReference>
<evidence type="ECO:0000256" key="1">
    <source>
        <dbReference type="ARBA" id="ARBA00023239"/>
    </source>
</evidence>
<dbReference type="AlphaFoldDB" id="A0AAU7CAZ9"/>
<reference evidence="3" key="1">
    <citation type="submission" date="2024-05" db="EMBL/GenBank/DDBJ databases">
        <title>Planctomycetes of the genus Singulisphaera possess chitinolytic capabilities.</title>
        <authorList>
            <person name="Ivanova A."/>
        </authorList>
    </citation>
    <scope>NUCLEOTIDE SEQUENCE</scope>
    <source>
        <strain evidence="3">Ch08T</strain>
    </source>
</reference>
<evidence type="ECO:0000313" key="3">
    <source>
        <dbReference type="EMBL" id="XBH01891.1"/>
    </source>
</evidence>
<sequence>MKIVAIRTAIVPLGFRNAVLTRIETEAGLTGVSEVVLKRASGTVAAHLADLAPCVIGQDARRIEHLAETLYRDSFWVGGPLHATALSAIDIALWDLKGKALGVPVHELFGGPTRDEVPVYVHCPAGPTPASFAQAARRCVERGDRALKVTLPLFYGAEPPDWDVDRPLGYSGSPGAIARTLKETEHLPTAVFDRIAAFFQAAREAVGPEIELAVDCHGRFNVANAKRLCDALAPFRLMFIEEPVPPENPEALAEVTRSSRTPIAAGERWATIHGVLPFLKAGAVHLLQPDVANCGGLTQARKIAALAEAYGVGLAPHNPNGPLATAASVQLAASIPNLTMLETIGGSEDEALNRSIVRDPLYAVQGRVSVPRSPGLGLELLDSVWDDRPYREFRGWR</sequence>
<dbReference type="SMART" id="SM00922">
    <property type="entry name" value="MR_MLE"/>
    <property type="match status" value="1"/>
</dbReference>
<dbReference type="RefSeq" id="WP_406694636.1">
    <property type="nucleotide sequence ID" value="NZ_CP155447.1"/>
</dbReference>
<dbReference type="SFLD" id="SFLDS00001">
    <property type="entry name" value="Enolase"/>
    <property type="match status" value="1"/>
</dbReference>
<dbReference type="GO" id="GO:0009063">
    <property type="term" value="P:amino acid catabolic process"/>
    <property type="evidence" value="ECO:0007669"/>
    <property type="project" value="InterPro"/>
</dbReference>
<protein>
    <submittedName>
        <fullName evidence="3">Mandelate racemase/muconate lactonizing enzyme family protein</fullName>
    </submittedName>
</protein>
<dbReference type="Gene3D" id="3.30.390.10">
    <property type="entry name" value="Enolase-like, N-terminal domain"/>
    <property type="match status" value="1"/>
</dbReference>
<dbReference type="InterPro" id="IPR013341">
    <property type="entry name" value="Mandelate_racemase_N_dom"/>
</dbReference>
<name>A0AAU7CAZ9_9BACT</name>
<dbReference type="SUPFAM" id="SSF51604">
    <property type="entry name" value="Enolase C-terminal domain-like"/>
    <property type="match status" value="1"/>
</dbReference>
<keyword evidence="1" id="KW-0456">Lyase</keyword>
<evidence type="ECO:0000259" key="2">
    <source>
        <dbReference type="SMART" id="SM00922"/>
    </source>
</evidence>
<organism evidence="3">
    <name type="scientific">Singulisphaera sp. Ch08</name>
    <dbReference type="NCBI Taxonomy" id="3120278"/>
    <lineage>
        <taxon>Bacteria</taxon>
        <taxon>Pseudomonadati</taxon>
        <taxon>Planctomycetota</taxon>
        <taxon>Planctomycetia</taxon>
        <taxon>Isosphaerales</taxon>
        <taxon>Isosphaeraceae</taxon>
        <taxon>Singulisphaera</taxon>
    </lineage>
</organism>
<dbReference type="Pfam" id="PF13378">
    <property type="entry name" value="MR_MLE_C"/>
    <property type="match status" value="1"/>
</dbReference>
<dbReference type="PANTHER" id="PTHR48080">
    <property type="entry name" value="D-GALACTONATE DEHYDRATASE-RELATED"/>
    <property type="match status" value="1"/>
</dbReference>
<dbReference type="InterPro" id="IPR018110">
    <property type="entry name" value="Mandel_Rmase/mucon_lact_enz_CS"/>
</dbReference>
<dbReference type="CDD" id="cd03316">
    <property type="entry name" value="MR_like"/>
    <property type="match status" value="1"/>
</dbReference>
<dbReference type="PANTHER" id="PTHR48080:SF2">
    <property type="entry name" value="D-GALACTONATE DEHYDRATASE"/>
    <property type="match status" value="1"/>
</dbReference>
<dbReference type="InterPro" id="IPR036849">
    <property type="entry name" value="Enolase-like_C_sf"/>
</dbReference>
<dbReference type="InterPro" id="IPR029065">
    <property type="entry name" value="Enolase_C-like"/>
</dbReference>
<dbReference type="PROSITE" id="PS00908">
    <property type="entry name" value="MR_MLE_1"/>
    <property type="match status" value="1"/>
</dbReference>